<evidence type="ECO:0000256" key="1">
    <source>
        <dbReference type="ARBA" id="ARBA00022614"/>
    </source>
</evidence>
<dbReference type="Pfam" id="PF14580">
    <property type="entry name" value="LRR_9"/>
    <property type="match status" value="1"/>
</dbReference>
<dbReference type="InterPro" id="IPR050836">
    <property type="entry name" value="SDS22/Internalin_LRR"/>
</dbReference>
<gene>
    <name evidence="5" type="primary">inlI</name>
    <name evidence="5" type="ORF">AK812_SmicGene9529</name>
</gene>
<keyword evidence="6" id="KW-1185">Reference proteome</keyword>
<dbReference type="InterPro" id="IPR001611">
    <property type="entry name" value="Leu-rich_rpt"/>
</dbReference>
<dbReference type="InterPro" id="IPR032675">
    <property type="entry name" value="LRR_dom_sf"/>
</dbReference>
<feature type="region of interest" description="Disordered" evidence="3">
    <location>
        <begin position="391"/>
        <end position="544"/>
    </location>
</feature>
<keyword evidence="2" id="KW-0677">Repeat</keyword>
<proteinExistence type="predicted"/>
<evidence type="ECO:0000256" key="2">
    <source>
        <dbReference type="ARBA" id="ARBA00022737"/>
    </source>
</evidence>
<feature type="region of interest" description="Disordered" evidence="3">
    <location>
        <begin position="96"/>
        <end position="130"/>
    </location>
</feature>
<evidence type="ECO:0000256" key="3">
    <source>
        <dbReference type="SAM" id="MobiDB-lite"/>
    </source>
</evidence>
<dbReference type="SUPFAM" id="SSF52058">
    <property type="entry name" value="L domain-like"/>
    <property type="match status" value="1"/>
</dbReference>
<dbReference type="SMART" id="SM00365">
    <property type="entry name" value="LRR_SD22"/>
    <property type="match status" value="4"/>
</dbReference>
<feature type="compositionally biased region" description="Basic residues" evidence="3">
    <location>
        <begin position="395"/>
        <end position="406"/>
    </location>
</feature>
<feature type="compositionally biased region" description="Basic residues" evidence="3">
    <location>
        <begin position="527"/>
        <end position="544"/>
    </location>
</feature>
<evidence type="ECO:0000256" key="4">
    <source>
        <dbReference type="SAM" id="Phobius"/>
    </source>
</evidence>
<dbReference type="EMBL" id="LSRX01000147">
    <property type="protein sequence ID" value="OLQ07069.1"/>
    <property type="molecule type" value="Genomic_DNA"/>
</dbReference>
<evidence type="ECO:0000313" key="5">
    <source>
        <dbReference type="EMBL" id="OLQ07069.1"/>
    </source>
</evidence>
<name>A0A1Q9EI23_SYMMI</name>
<dbReference type="Pfam" id="PF13855">
    <property type="entry name" value="LRR_8"/>
    <property type="match status" value="1"/>
</dbReference>
<dbReference type="Gene3D" id="3.80.10.10">
    <property type="entry name" value="Ribonuclease Inhibitor"/>
    <property type="match status" value="2"/>
</dbReference>
<sequence length="544" mass="58906">MLGCSREGTLEVDGQEKVRTFMTTPLAVLLDFQECLRFAPSERPVGKDVLSRLKRFPKQVRVKTLRMLAGFLGYLGGAALLQLVLTKKAAGRLGSQMQSKARHRSSRTVQPGVCTPTAMESDHGDASSDDDIPAKHFRFTDALTEVPNGDAEAAAALLLGNRQLTSVDSLESFKNLKKAELQGNSLSSLGFLEMNHSLCWLGVAKNKLRKISGLTNLSSLAVLDISDNKVTRLAGLGGLQSLKALIAARNRIAILGGGLSPKRNPLLETLILSYNHIEQCALTGFKNLKKVSLAHNRLHSFPSLKKLPALSELRLNGNKLLAISPVVASLPHLATLDVGNNLIKQISGFEALQGLLWLTNLNVRGNVSEGDDVPDQLQKILASLPRLEILNGKRQSGKTKKKRKHNQIAPAPPRWSDGPVKAPRGGRGFASARGAGRGRGSACMPDSDAEEPEPLRRGRGGKAGITGSSNGPRQKKKLLPKAVEAQAEKPSRQRDRDPSALMPARVKDRSARKKVKVRKTDPDIVKKGKKSVRKKRRARPTAAS</sequence>
<comment type="caution">
    <text evidence="5">The sequence shown here is derived from an EMBL/GenBank/DDBJ whole genome shotgun (WGS) entry which is preliminary data.</text>
</comment>
<organism evidence="5 6">
    <name type="scientific">Symbiodinium microadriaticum</name>
    <name type="common">Dinoflagellate</name>
    <name type="synonym">Zooxanthella microadriatica</name>
    <dbReference type="NCBI Taxonomy" id="2951"/>
    <lineage>
        <taxon>Eukaryota</taxon>
        <taxon>Sar</taxon>
        <taxon>Alveolata</taxon>
        <taxon>Dinophyceae</taxon>
        <taxon>Suessiales</taxon>
        <taxon>Symbiodiniaceae</taxon>
        <taxon>Symbiodinium</taxon>
    </lineage>
</organism>
<feature type="transmembrane region" description="Helical" evidence="4">
    <location>
        <begin position="64"/>
        <end position="85"/>
    </location>
</feature>
<dbReference type="Proteomes" id="UP000186817">
    <property type="component" value="Unassembled WGS sequence"/>
</dbReference>
<evidence type="ECO:0000313" key="6">
    <source>
        <dbReference type="Proteomes" id="UP000186817"/>
    </source>
</evidence>
<keyword evidence="1" id="KW-0433">Leucine-rich repeat</keyword>
<dbReference type="InterPro" id="IPR003591">
    <property type="entry name" value="Leu-rich_rpt_typical-subtyp"/>
</dbReference>
<keyword evidence="4" id="KW-0812">Transmembrane</keyword>
<dbReference type="PROSITE" id="PS51450">
    <property type="entry name" value="LRR"/>
    <property type="match status" value="4"/>
</dbReference>
<protein>
    <submittedName>
        <fullName evidence="5">Internalin-I</fullName>
    </submittedName>
</protein>
<dbReference type="SMART" id="SM00369">
    <property type="entry name" value="LRR_TYP"/>
    <property type="match status" value="4"/>
</dbReference>
<accession>A0A1Q9EI23</accession>
<reference evidence="5 6" key="1">
    <citation type="submission" date="2016-02" db="EMBL/GenBank/DDBJ databases">
        <title>Genome analysis of coral dinoflagellate symbionts highlights evolutionary adaptations to a symbiotic lifestyle.</title>
        <authorList>
            <person name="Aranda M."/>
            <person name="Li Y."/>
            <person name="Liew Y.J."/>
            <person name="Baumgarten S."/>
            <person name="Simakov O."/>
            <person name="Wilson M."/>
            <person name="Piel J."/>
            <person name="Ashoor H."/>
            <person name="Bougouffa S."/>
            <person name="Bajic V.B."/>
            <person name="Ryu T."/>
            <person name="Ravasi T."/>
            <person name="Bayer T."/>
            <person name="Micklem G."/>
            <person name="Kim H."/>
            <person name="Bhak J."/>
            <person name="Lajeunesse T.C."/>
            <person name="Voolstra C.R."/>
        </authorList>
    </citation>
    <scope>NUCLEOTIDE SEQUENCE [LARGE SCALE GENOMIC DNA]</scope>
    <source>
        <strain evidence="5 6">CCMP2467</strain>
    </source>
</reference>
<dbReference type="OrthoDB" id="277458at2759"/>
<dbReference type="PANTHER" id="PTHR46652:SF7">
    <property type="entry name" value="LEUCINE-RICH REPEAT AND IQ DOMAIN-CONTAINING PROTEIN 1"/>
    <property type="match status" value="1"/>
</dbReference>
<dbReference type="PANTHER" id="PTHR46652">
    <property type="entry name" value="LEUCINE-RICH REPEAT AND IQ DOMAIN-CONTAINING PROTEIN 1-RELATED"/>
    <property type="match status" value="1"/>
</dbReference>
<keyword evidence="4" id="KW-0472">Membrane</keyword>
<feature type="compositionally biased region" description="Basic and acidic residues" evidence="3">
    <location>
        <begin position="486"/>
        <end position="498"/>
    </location>
</feature>
<dbReference type="AlphaFoldDB" id="A0A1Q9EI23"/>
<keyword evidence="4" id="KW-1133">Transmembrane helix</keyword>